<dbReference type="Gene3D" id="3.30.40.10">
    <property type="entry name" value="Zinc/RING finger domain, C3HC4 (zinc finger)"/>
    <property type="match status" value="1"/>
</dbReference>
<evidence type="ECO:0008006" key="2">
    <source>
        <dbReference type="Google" id="ProtNLM"/>
    </source>
</evidence>
<sequence length="225" mass="26734">MYIQCIKPKMECMVCFEEMTSWNTHIMACSHSICIECAARIQKTNTLSEDTLSEDTLSEDTLSEDTLSEYDVILDSEFQCVQDEVPLDYTVKYSKKGTTVTLVNRFLLQGHNNPLQCPYCRRYEPTIYDFSYIRYYVPKHTLEWNILERKLYSGFTSFTMSKEGQTFAFKLSKDETCLRIMWTEVNTYAFTMPKPTKLYSDHKVIQKYKDSRFYNRSKRYVKMIR</sequence>
<dbReference type="InterPro" id="IPR013083">
    <property type="entry name" value="Znf_RING/FYVE/PHD"/>
</dbReference>
<dbReference type="EMBL" id="MN740628">
    <property type="protein sequence ID" value="QHS79300.1"/>
    <property type="molecule type" value="Genomic_DNA"/>
</dbReference>
<dbReference type="SUPFAM" id="SSF57850">
    <property type="entry name" value="RING/U-box"/>
    <property type="match status" value="1"/>
</dbReference>
<accession>A0A6C0AIL4</accession>
<proteinExistence type="predicted"/>
<evidence type="ECO:0000313" key="1">
    <source>
        <dbReference type="EMBL" id="QHS79300.1"/>
    </source>
</evidence>
<name>A0A6C0AIL4_9ZZZZ</name>
<dbReference type="AlphaFoldDB" id="A0A6C0AIL4"/>
<protein>
    <recommendedName>
        <fullName evidence="2">RING-type domain-containing protein</fullName>
    </recommendedName>
</protein>
<reference evidence="1" key="1">
    <citation type="journal article" date="2020" name="Nature">
        <title>Giant virus diversity and host interactions through global metagenomics.</title>
        <authorList>
            <person name="Schulz F."/>
            <person name="Roux S."/>
            <person name="Paez-Espino D."/>
            <person name="Jungbluth S."/>
            <person name="Walsh D.A."/>
            <person name="Denef V.J."/>
            <person name="McMahon K.D."/>
            <person name="Konstantinidis K.T."/>
            <person name="Eloe-Fadrosh E.A."/>
            <person name="Kyrpides N.C."/>
            <person name="Woyke T."/>
        </authorList>
    </citation>
    <scope>NUCLEOTIDE SEQUENCE</scope>
    <source>
        <strain evidence="1">GVMAG-S-1035118-87</strain>
    </source>
</reference>
<organism evidence="1">
    <name type="scientific">viral metagenome</name>
    <dbReference type="NCBI Taxonomy" id="1070528"/>
    <lineage>
        <taxon>unclassified sequences</taxon>
        <taxon>metagenomes</taxon>
        <taxon>organismal metagenomes</taxon>
    </lineage>
</organism>